<dbReference type="AlphaFoldDB" id="A7A778"/>
<dbReference type="Proteomes" id="UP000003773">
    <property type="component" value="Unassembled WGS sequence"/>
</dbReference>
<dbReference type="EMBL" id="AAXD02000052">
    <property type="protein sequence ID" value="EDN82661.1"/>
    <property type="molecule type" value="Genomic_DNA"/>
</dbReference>
<reference evidence="2 3" key="1">
    <citation type="submission" date="2007-04" db="EMBL/GenBank/DDBJ databases">
        <authorList>
            <person name="Fulton L."/>
            <person name="Clifton S."/>
            <person name="Fulton B."/>
            <person name="Xu J."/>
            <person name="Minx P."/>
            <person name="Pepin K.H."/>
            <person name="Johnson M."/>
            <person name="Thiruvilangam P."/>
            <person name="Bhonagiri V."/>
            <person name="Nash W.E."/>
            <person name="Mardis E.R."/>
            <person name="Wilson R.K."/>
        </authorList>
    </citation>
    <scope>NUCLEOTIDE SEQUENCE [LARGE SCALE GENOMIC DNA]</scope>
    <source>
        <strain evidence="2 3">L2-32</strain>
    </source>
</reference>
<proteinExistence type="predicted"/>
<reference evidence="2 3" key="2">
    <citation type="submission" date="2007-05" db="EMBL/GenBank/DDBJ databases">
        <title>Draft genome sequence of Bifidobacterium adolescentis (L2-32).</title>
        <authorList>
            <person name="Sudarsanam P."/>
            <person name="Ley R."/>
            <person name="Guruge J."/>
            <person name="Turnbaugh P.J."/>
            <person name="Mahowald M."/>
            <person name="Liep D."/>
            <person name="Gordon J."/>
        </authorList>
    </citation>
    <scope>NUCLEOTIDE SEQUENCE [LARGE SCALE GENOMIC DNA]</scope>
    <source>
        <strain evidence="2 3">L2-32</strain>
    </source>
</reference>
<dbReference type="HOGENOM" id="CLU_3354820_0_0_11"/>
<evidence type="ECO:0000313" key="3">
    <source>
        <dbReference type="Proteomes" id="UP000003773"/>
    </source>
</evidence>
<organism evidence="2 3">
    <name type="scientific">Bifidobacterium adolescentis L2-32</name>
    <dbReference type="NCBI Taxonomy" id="411481"/>
    <lineage>
        <taxon>Bacteria</taxon>
        <taxon>Bacillati</taxon>
        <taxon>Actinomycetota</taxon>
        <taxon>Actinomycetes</taxon>
        <taxon>Bifidobacteriales</taxon>
        <taxon>Bifidobacteriaceae</taxon>
        <taxon>Bifidobacterium</taxon>
    </lineage>
</organism>
<accession>A7A778</accession>
<feature type="region of interest" description="Disordered" evidence="1">
    <location>
        <begin position="1"/>
        <end position="36"/>
    </location>
</feature>
<gene>
    <name evidence="2" type="ORF">BIFADO_01714</name>
</gene>
<protein>
    <submittedName>
        <fullName evidence="2">Uncharacterized protein</fullName>
    </submittedName>
</protein>
<comment type="caution">
    <text evidence="2">The sequence shown here is derived from an EMBL/GenBank/DDBJ whole genome shotgun (WGS) entry which is preliminary data.</text>
</comment>
<sequence>MMEHEANNESDCGLASQTRIASAHRKPNRKPNRGMA</sequence>
<evidence type="ECO:0000256" key="1">
    <source>
        <dbReference type="SAM" id="MobiDB-lite"/>
    </source>
</evidence>
<name>A7A778_BIFAD</name>
<evidence type="ECO:0000313" key="2">
    <source>
        <dbReference type="EMBL" id="EDN82661.1"/>
    </source>
</evidence>
<feature type="compositionally biased region" description="Basic residues" evidence="1">
    <location>
        <begin position="22"/>
        <end position="36"/>
    </location>
</feature>